<dbReference type="EMBL" id="MSIE01000068">
    <property type="protein sequence ID" value="OLF11342.1"/>
    <property type="molecule type" value="Genomic_DNA"/>
</dbReference>
<evidence type="ECO:0000313" key="3">
    <source>
        <dbReference type="EMBL" id="OLF11342.1"/>
    </source>
</evidence>
<accession>A0A1Q8CAI6</accession>
<evidence type="ECO:0000313" key="4">
    <source>
        <dbReference type="Proteomes" id="UP000185596"/>
    </source>
</evidence>
<keyword evidence="4" id="KW-1185">Reference proteome</keyword>
<reference evidence="3 4" key="1">
    <citation type="submission" date="2016-12" db="EMBL/GenBank/DDBJ databases">
        <title>The draft genome sequence of Actinophytocola sp. 11-183.</title>
        <authorList>
            <person name="Wang W."/>
            <person name="Yuan L."/>
        </authorList>
    </citation>
    <scope>NUCLEOTIDE SEQUENCE [LARGE SCALE GENOMIC DNA]</scope>
    <source>
        <strain evidence="3 4">11-183</strain>
    </source>
</reference>
<protein>
    <recommendedName>
        <fullName evidence="2">CHAT domain-containing protein</fullName>
    </recommendedName>
</protein>
<dbReference type="PROSITE" id="PS50005">
    <property type="entry name" value="TPR"/>
    <property type="match status" value="1"/>
</dbReference>
<comment type="caution">
    <text evidence="3">The sequence shown here is derived from an EMBL/GenBank/DDBJ whole genome shotgun (WGS) entry which is preliminary data.</text>
</comment>
<dbReference type="Gene3D" id="1.25.40.10">
    <property type="entry name" value="Tetratricopeptide repeat domain"/>
    <property type="match status" value="2"/>
</dbReference>
<dbReference type="AlphaFoldDB" id="A0A1Q8CAI6"/>
<name>A0A1Q8CAI6_9PSEU</name>
<organism evidence="3 4">
    <name type="scientific">Actinophytocola xanthii</name>
    <dbReference type="NCBI Taxonomy" id="1912961"/>
    <lineage>
        <taxon>Bacteria</taxon>
        <taxon>Bacillati</taxon>
        <taxon>Actinomycetota</taxon>
        <taxon>Actinomycetes</taxon>
        <taxon>Pseudonocardiales</taxon>
        <taxon>Pseudonocardiaceae</taxon>
    </lineage>
</organism>
<dbReference type="InterPro" id="IPR024983">
    <property type="entry name" value="CHAT_dom"/>
</dbReference>
<dbReference type="STRING" id="1912961.BU204_30475"/>
<dbReference type="SMART" id="SM00028">
    <property type="entry name" value="TPR"/>
    <property type="match status" value="2"/>
</dbReference>
<feature type="domain" description="CHAT" evidence="2">
    <location>
        <begin position="541"/>
        <end position="812"/>
    </location>
</feature>
<evidence type="ECO:0000259" key="2">
    <source>
        <dbReference type="Pfam" id="PF12770"/>
    </source>
</evidence>
<dbReference type="InterPro" id="IPR019734">
    <property type="entry name" value="TPR_rpt"/>
</dbReference>
<proteinExistence type="predicted"/>
<evidence type="ECO:0000256" key="1">
    <source>
        <dbReference type="PROSITE-ProRule" id="PRU00339"/>
    </source>
</evidence>
<dbReference type="Proteomes" id="UP000185596">
    <property type="component" value="Unassembled WGS sequence"/>
</dbReference>
<sequence>MHNARFALTGDDAELDRELELAREARRTTTPDYAGVALFNLVVTLTRRFDHGGDYRDLDAGIDLAEEALAHPGLGPEARVTCLAGLGVAYRKRFERFGAAADLDQAIQLGHRAMRVLREGDPQAPKVFTALAGTYVSQFERSRDPEDMDTATSLTTRALAVAPPGERPPLHAELAVHHLTRYQVTGEAGALQGAIEHGEFAVAGLTRPHPRWTHAADVLAGALVSRNEADRDPSDLDRAVQLIEEVVAATHPAQLLGRLRNLAVAYQAPGIDTSRKADAVRRLLLMVERAPAYDPALLAATQSNIGQLALQAGLLPEAAAALRRAVELLPECAPLGLSWTDQEHQLSSAGDLVSDATAVHLAIGDIEGAVELAETGRGTVLSHSLDTGTELDELESVAPDLAGEFRRLATESTARARLDGRLHDLAAAPGSRISPQRVTDDWSALLNRIRELPGWAEFLRRPTPTRLRRVITDGAIVLVTAGRIGGGAVVLRDDDAVHVPLPDLTLTAVRDRANVLAGIEMLSDQPGRQAQVAVARGADDEMLAWLWDNVAGPVLDAIGATTAGPTSALPRIWWVATGSLGLLPLHAAGISDGPCALDRVVSSYTPTIDALVRTRKQPGARTRLAVAVQHTAGMPDLPATAREADHLRKRSPDTTMLLDAEATADAVLAALPNAGWAHFGCHATSHPLRASASGLYLHDRVLRVPEIGRAGVRDGELAYLSACSTGQSSLFQADQAMHLASAFRLAGYRHVVATLWPVNDGVAAMAARRFYRSLGDAPTADGAAVALHDVTVRLRARFPRDPALWAPFVHYGP</sequence>
<feature type="repeat" description="TPR" evidence="1">
    <location>
        <begin position="299"/>
        <end position="332"/>
    </location>
</feature>
<keyword evidence="1" id="KW-0802">TPR repeat</keyword>
<dbReference type="InterPro" id="IPR011990">
    <property type="entry name" value="TPR-like_helical_dom_sf"/>
</dbReference>
<dbReference type="Pfam" id="PF12770">
    <property type="entry name" value="CHAT"/>
    <property type="match status" value="1"/>
</dbReference>
<gene>
    <name evidence="3" type="ORF">BU204_30475</name>
</gene>